<dbReference type="FunFam" id="3.30.870.10:FF:000014">
    <property type="entry name" value="Cardiolipin synthase"/>
    <property type="match status" value="1"/>
</dbReference>
<evidence type="ECO:0000256" key="5">
    <source>
        <dbReference type="ARBA" id="ARBA00022737"/>
    </source>
</evidence>
<dbReference type="PROSITE" id="PS50035">
    <property type="entry name" value="PLD"/>
    <property type="match status" value="2"/>
</dbReference>
<keyword evidence="3 11" id="KW-0808">Transferase</keyword>
<feature type="transmembrane region" description="Helical" evidence="11">
    <location>
        <begin position="7"/>
        <end position="25"/>
    </location>
</feature>
<dbReference type="RefSeq" id="WP_110935440.1">
    <property type="nucleotide sequence ID" value="NZ_KZ614146.1"/>
</dbReference>
<feature type="domain" description="PLD phosphodiesterase" evidence="13">
    <location>
        <begin position="413"/>
        <end position="440"/>
    </location>
</feature>
<evidence type="ECO:0000256" key="7">
    <source>
        <dbReference type="ARBA" id="ARBA00023098"/>
    </source>
</evidence>
<evidence type="ECO:0000313" key="15">
    <source>
        <dbReference type="Proteomes" id="UP000281498"/>
    </source>
</evidence>
<evidence type="ECO:0000256" key="12">
    <source>
        <dbReference type="NCBIfam" id="TIGR04265"/>
    </source>
</evidence>
<feature type="transmembrane region" description="Helical" evidence="11">
    <location>
        <begin position="31"/>
        <end position="50"/>
    </location>
</feature>
<sequence length="500" mass="57808">MKRNRQLILFFLLVMSFFIFVFSGNSSSMRFLSLIVYLITLGSILYRLVLEKRSSYRTLLWMFVLFFIPIFGYIFFVYSGQLEVRGHLFRNKRMQANEEIKSRKVFKNSSQWDNLTETQKSLSQLIEKFSNNQISFHTSSQVLKNGDETFPAIKDAIKHANRYIHVEYFTFRSDKISQEIVDLLCDKAKNGVEIRFIYDAVGSSISKEVLAQMMEAKIEFYKFLPVKFSFFNQKLNFRNHRKIIVVDGEKGFVGGLNVGDEYLGKDPELGFWRDTHLLIRGEAIKTLQEIFLLDWAFVSGDTLQDSRYFETNFEEYSQGGVQILPSGPDAPREDIMSDLYFELLTSAKKSILITTPYLVPNKAIRTALSMASSKGIDVKILVPEISDSGLAKYATSSYFSEMLADNIEIYKYKKGFLHEKVIIIDEQFASVGTANLDLRSMHLNFEVNAFLYETESVKDLLEHFKEDLLDSDLLDRSSYEKRGALEKMKESFARLFSPVL</sequence>
<feature type="transmembrane region" description="Helical" evidence="11">
    <location>
        <begin position="59"/>
        <end position="78"/>
    </location>
</feature>
<keyword evidence="4 11" id="KW-0812">Transmembrane</keyword>
<dbReference type="NCBIfam" id="TIGR04265">
    <property type="entry name" value="bac_cardiolipin"/>
    <property type="match status" value="1"/>
</dbReference>
<comment type="subcellular location">
    <subcellularLocation>
        <location evidence="11">Cell membrane</location>
        <topology evidence="11">Multi-pass membrane protein</topology>
    </subcellularLocation>
</comment>
<dbReference type="SUPFAM" id="SSF56024">
    <property type="entry name" value="Phospholipase D/nuclease"/>
    <property type="match status" value="2"/>
</dbReference>
<feature type="active site" evidence="11">
    <location>
        <position position="420"/>
    </location>
</feature>
<dbReference type="InterPro" id="IPR022924">
    <property type="entry name" value="Cardiolipin_synthase"/>
</dbReference>
<keyword evidence="8 11" id="KW-0472">Membrane</keyword>
<keyword evidence="15" id="KW-1185">Reference proteome</keyword>
<feature type="active site" evidence="11">
    <location>
        <position position="425"/>
    </location>
</feature>
<keyword evidence="10 11" id="KW-1208">Phospholipid metabolism</keyword>
<accession>A0A3A9KRU1</accession>
<keyword evidence="6 11" id="KW-1133">Transmembrane helix</keyword>
<comment type="catalytic activity">
    <reaction evidence="11">
        <text>2 a 1,2-diacyl-sn-glycero-3-phospho-(1'-sn-glycerol) = a cardiolipin + glycerol</text>
        <dbReference type="Rhea" id="RHEA:31451"/>
        <dbReference type="ChEBI" id="CHEBI:17754"/>
        <dbReference type="ChEBI" id="CHEBI:62237"/>
        <dbReference type="ChEBI" id="CHEBI:64716"/>
    </reaction>
</comment>
<comment type="caution">
    <text evidence="14">The sequence shown here is derived from an EMBL/GenBank/DDBJ whole genome shotgun (WGS) entry which is preliminary data.</text>
</comment>
<feature type="domain" description="PLD phosphodiesterase" evidence="13">
    <location>
        <begin position="235"/>
        <end position="262"/>
    </location>
</feature>
<dbReference type="CDD" id="cd09112">
    <property type="entry name" value="PLDc_CLS_2"/>
    <property type="match status" value="1"/>
</dbReference>
<evidence type="ECO:0000256" key="2">
    <source>
        <dbReference type="ARBA" id="ARBA00022516"/>
    </source>
</evidence>
<dbReference type="GO" id="GO:0005886">
    <property type="term" value="C:plasma membrane"/>
    <property type="evidence" value="ECO:0007669"/>
    <property type="project" value="UniProtKB-SubCell"/>
</dbReference>
<dbReference type="CDD" id="cd09110">
    <property type="entry name" value="PLDc_CLS_1"/>
    <property type="match status" value="1"/>
</dbReference>
<gene>
    <name evidence="14" type="primary">cls</name>
    <name evidence="14" type="ORF">CR203_08515</name>
</gene>
<evidence type="ECO:0000256" key="10">
    <source>
        <dbReference type="ARBA" id="ARBA00023264"/>
    </source>
</evidence>
<evidence type="ECO:0000256" key="3">
    <source>
        <dbReference type="ARBA" id="ARBA00022679"/>
    </source>
</evidence>
<keyword evidence="2 11" id="KW-0444">Lipid biosynthesis</keyword>
<dbReference type="InterPro" id="IPR030874">
    <property type="entry name" value="Cardiolipin_synth_Firmi"/>
</dbReference>
<keyword evidence="5" id="KW-0677">Repeat</keyword>
<dbReference type="Pfam" id="PF13091">
    <property type="entry name" value="PLDc_2"/>
    <property type="match status" value="2"/>
</dbReference>
<evidence type="ECO:0000256" key="1">
    <source>
        <dbReference type="ARBA" id="ARBA00022475"/>
    </source>
</evidence>
<comment type="function">
    <text evidence="11">Catalyzes the reversible phosphatidyl group transfer from one phosphatidylglycerol molecule to another to form cardiolipin (CL) (diphosphatidylglycerol) and glycerol.</text>
</comment>
<dbReference type="SMART" id="SM00155">
    <property type="entry name" value="PLDc"/>
    <property type="match status" value="2"/>
</dbReference>
<dbReference type="InterPro" id="IPR001736">
    <property type="entry name" value="PLipase_D/transphosphatidylase"/>
</dbReference>
<reference evidence="14 15" key="1">
    <citation type="submission" date="2017-10" db="EMBL/GenBank/DDBJ databases">
        <title>Bacillus sp. nov., a halophilic bacterium isolated from a Keqin Lake.</title>
        <authorList>
            <person name="Wang H."/>
        </authorList>
    </citation>
    <scope>NUCLEOTIDE SEQUENCE [LARGE SCALE GENOMIC DNA]</scope>
    <source>
        <strain evidence="14 15">KCTC 13187</strain>
    </source>
</reference>
<feature type="active site" evidence="11">
    <location>
        <position position="242"/>
    </location>
</feature>
<dbReference type="Proteomes" id="UP000281498">
    <property type="component" value="Unassembled WGS sequence"/>
</dbReference>
<feature type="active site" evidence="11">
    <location>
        <position position="247"/>
    </location>
</feature>
<proteinExistence type="inferred from homology"/>
<name>A0A3A9KRU1_9BACI</name>
<evidence type="ECO:0000256" key="9">
    <source>
        <dbReference type="ARBA" id="ARBA00023209"/>
    </source>
</evidence>
<evidence type="ECO:0000313" key="14">
    <source>
        <dbReference type="EMBL" id="RKL67396.1"/>
    </source>
</evidence>
<dbReference type="GO" id="GO:0032049">
    <property type="term" value="P:cardiolipin biosynthetic process"/>
    <property type="evidence" value="ECO:0007669"/>
    <property type="project" value="UniProtKB-UniRule"/>
</dbReference>
<dbReference type="PANTHER" id="PTHR21248:SF20">
    <property type="entry name" value="CARDIOLIPIN SYNTHASE YWIE-RELATED"/>
    <property type="match status" value="1"/>
</dbReference>
<evidence type="ECO:0000259" key="13">
    <source>
        <dbReference type="PROSITE" id="PS50035"/>
    </source>
</evidence>
<evidence type="ECO:0000256" key="8">
    <source>
        <dbReference type="ARBA" id="ARBA00023136"/>
    </source>
</evidence>
<dbReference type="OrthoDB" id="9762009at2"/>
<dbReference type="InterPro" id="IPR025202">
    <property type="entry name" value="PLD-like_dom"/>
</dbReference>
<feature type="active site" evidence="11">
    <location>
        <position position="240"/>
    </location>
</feature>
<feature type="active site" evidence="11">
    <location>
        <position position="418"/>
    </location>
</feature>
<dbReference type="EC" id="2.7.8.-" evidence="11 12"/>
<protein>
    <recommendedName>
        <fullName evidence="11 12">Cardiolipin synthase</fullName>
        <shortName evidence="11">CL synthase</shortName>
        <ecNumber evidence="11 12">2.7.8.-</ecNumber>
    </recommendedName>
</protein>
<organism evidence="14 15">
    <name type="scientific">Salipaludibacillus neizhouensis</name>
    <dbReference type="NCBI Taxonomy" id="885475"/>
    <lineage>
        <taxon>Bacteria</taxon>
        <taxon>Bacillati</taxon>
        <taxon>Bacillota</taxon>
        <taxon>Bacilli</taxon>
        <taxon>Bacillales</taxon>
        <taxon>Bacillaceae</taxon>
    </lineage>
</organism>
<dbReference type="AlphaFoldDB" id="A0A3A9KRU1"/>
<keyword evidence="9 11" id="KW-0594">Phospholipid biosynthesis</keyword>
<keyword evidence="1 11" id="KW-1003">Cell membrane</keyword>
<dbReference type="PANTHER" id="PTHR21248">
    <property type="entry name" value="CARDIOLIPIN SYNTHASE"/>
    <property type="match status" value="1"/>
</dbReference>
<dbReference type="Gene3D" id="3.30.870.10">
    <property type="entry name" value="Endonuclease Chain A"/>
    <property type="match status" value="2"/>
</dbReference>
<dbReference type="GO" id="GO:0008808">
    <property type="term" value="F:cardiolipin synthase activity"/>
    <property type="evidence" value="ECO:0007669"/>
    <property type="project" value="UniProtKB-UniRule"/>
</dbReference>
<keyword evidence="7 11" id="KW-0443">Lipid metabolism</keyword>
<dbReference type="HAMAP" id="MF_01916">
    <property type="entry name" value="Cardiolipin_synth_Cls"/>
    <property type="match status" value="1"/>
</dbReference>
<dbReference type="EMBL" id="PDOE01000003">
    <property type="protein sequence ID" value="RKL67396.1"/>
    <property type="molecule type" value="Genomic_DNA"/>
</dbReference>
<evidence type="ECO:0000256" key="4">
    <source>
        <dbReference type="ARBA" id="ARBA00022692"/>
    </source>
</evidence>
<comment type="similarity">
    <text evidence="11">Belongs to the phospholipase D family. Cardiolipin synthase subfamily.</text>
</comment>
<evidence type="ECO:0000256" key="11">
    <source>
        <dbReference type="HAMAP-Rule" id="MF_01916"/>
    </source>
</evidence>
<evidence type="ECO:0000256" key="6">
    <source>
        <dbReference type="ARBA" id="ARBA00022989"/>
    </source>
</evidence>